<reference evidence="6 7" key="1">
    <citation type="submission" date="2019-05" db="EMBL/GenBank/DDBJ databases">
        <title>Draft genome sequence of Nonomuraea zeae DSM 100528.</title>
        <authorList>
            <person name="Saricaoglu S."/>
            <person name="Isik K."/>
        </authorList>
    </citation>
    <scope>NUCLEOTIDE SEQUENCE [LARGE SCALE GENOMIC DNA]</scope>
    <source>
        <strain evidence="6 7">DSM 100528</strain>
    </source>
</reference>
<dbReference type="Proteomes" id="UP000306628">
    <property type="component" value="Unassembled WGS sequence"/>
</dbReference>
<dbReference type="Gene3D" id="3.90.470.20">
    <property type="entry name" value="4'-phosphopantetheinyl transferase domain"/>
    <property type="match status" value="1"/>
</dbReference>
<dbReference type="Gene3D" id="3.40.50.1820">
    <property type="entry name" value="alpha/beta hydrolase"/>
    <property type="match status" value="1"/>
</dbReference>
<organism evidence="6 7">
    <name type="scientific">Nonomuraea zeae</name>
    <dbReference type="NCBI Taxonomy" id="1642303"/>
    <lineage>
        <taxon>Bacteria</taxon>
        <taxon>Bacillati</taxon>
        <taxon>Actinomycetota</taxon>
        <taxon>Actinomycetes</taxon>
        <taxon>Streptosporangiales</taxon>
        <taxon>Streptosporangiaceae</taxon>
        <taxon>Nonomuraea</taxon>
    </lineage>
</organism>
<comment type="caution">
    <text evidence="6">The sequence shown here is derived from an EMBL/GenBank/DDBJ whole genome shotgun (WGS) entry which is preliminary data.</text>
</comment>
<evidence type="ECO:0000259" key="5">
    <source>
        <dbReference type="Pfam" id="PF01648"/>
    </source>
</evidence>
<dbReference type="Pfam" id="PF00975">
    <property type="entry name" value="Thioesterase"/>
    <property type="match status" value="1"/>
</dbReference>
<evidence type="ECO:0000313" key="7">
    <source>
        <dbReference type="Proteomes" id="UP000306628"/>
    </source>
</evidence>
<evidence type="ECO:0000259" key="4">
    <source>
        <dbReference type="Pfam" id="PF00975"/>
    </source>
</evidence>
<feature type="region of interest" description="Disordered" evidence="3">
    <location>
        <begin position="311"/>
        <end position="339"/>
    </location>
</feature>
<keyword evidence="2 6" id="KW-0808">Transferase</keyword>
<dbReference type="InterPro" id="IPR008278">
    <property type="entry name" value="4-PPantetheinyl_Trfase_dom"/>
</dbReference>
<dbReference type="Pfam" id="PF01648">
    <property type="entry name" value="ACPS"/>
    <property type="match status" value="1"/>
</dbReference>
<dbReference type="OrthoDB" id="8480037at2"/>
<sequence length="499" mass="54688">MREEHVLPETPFASLRRHPPGTPLLFCLPYAGGDVSAFWAWRQAFDGVFDVRVVMLPGREGRVAEPGALSPELIARSIAAHHRTPYSIYGHSMGGRVAFEVVRELRRLGVRAPECLYVGAAHPPERRETLGRWTGLGDEDLIEELIHRLGAPAELRTQPEVKALLIPALRTDMEWLRRYRFARQEPLDVPIVAFAGAHDREVAHPVMLGWARHTSSTFRLHTLDAAHLFLATHGDQVARTIAAGPQQRPAPDEVHVWLADLEELPELCAAVEELSPGEAARAARLGQEDRRRWFVGKSVLRRRLLREYGVEHGAGEPRTRPGGGEPGTRPGGTRPGTGTELTCSLGQSGGLVLVALTAGREVGAGLAHLRPPAGEQAPFEEALDERERDELAALPEELRLHSALRMWTAKQAVLKAAGDGMRANPALFGFAGQRPGTTWTPEVAPEATPGMARLAEWRVTHLPLGRAVAAIAVRAPRFLLRFETVRQGRLVRQGVEAAG</sequence>
<feature type="compositionally biased region" description="Gly residues" evidence="3">
    <location>
        <begin position="321"/>
        <end position="335"/>
    </location>
</feature>
<evidence type="ECO:0000256" key="3">
    <source>
        <dbReference type="SAM" id="MobiDB-lite"/>
    </source>
</evidence>
<feature type="domain" description="Thioesterase" evidence="4">
    <location>
        <begin position="25"/>
        <end position="242"/>
    </location>
</feature>
<dbReference type="GO" id="GO:0000287">
    <property type="term" value="F:magnesium ion binding"/>
    <property type="evidence" value="ECO:0007669"/>
    <property type="project" value="InterPro"/>
</dbReference>
<dbReference type="PANTHER" id="PTHR11487">
    <property type="entry name" value="THIOESTERASE"/>
    <property type="match status" value="1"/>
</dbReference>
<keyword evidence="7" id="KW-1185">Reference proteome</keyword>
<dbReference type="InterPro" id="IPR037143">
    <property type="entry name" value="4-PPantetheinyl_Trfase_dom_sf"/>
</dbReference>
<evidence type="ECO:0000256" key="2">
    <source>
        <dbReference type="ARBA" id="ARBA00022679"/>
    </source>
</evidence>
<dbReference type="InterPro" id="IPR012223">
    <property type="entry name" value="TEII"/>
</dbReference>
<evidence type="ECO:0000256" key="1">
    <source>
        <dbReference type="ARBA" id="ARBA00007169"/>
    </source>
</evidence>
<dbReference type="GO" id="GO:0008610">
    <property type="term" value="P:lipid biosynthetic process"/>
    <property type="evidence" value="ECO:0007669"/>
    <property type="project" value="TreeGrafter"/>
</dbReference>
<dbReference type="PANTHER" id="PTHR11487:SF0">
    <property type="entry name" value="S-ACYL FATTY ACID SYNTHASE THIOESTERASE, MEDIUM CHAIN"/>
    <property type="match status" value="1"/>
</dbReference>
<dbReference type="EMBL" id="VCKX01000001">
    <property type="protein sequence ID" value="TMR39861.1"/>
    <property type="molecule type" value="Genomic_DNA"/>
</dbReference>
<proteinExistence type="inferred from homology"/>
<comment type="similarity">
    <text evidence="1">Belongs to the thioesterase family.</text>
</comment>
<evidence type="ECO:0000313" key="6">
    <source>
        <dbReference type="EMBL" id="TMR39861.1"/>
    </source>
</evidence>
<feature type="domain" description="4'-phosphopantetheinyl transferase" evidence="5">
    <location>
        <begin position="379"/>
        <end position="430"/>
    </location>
</feature>
<gene>
    <name evidence="6" type="ORF">ETD85_00330</name>
</gene>
<dbReference type="InterPro" id="IPR001031">
    <property type="entry name" value="Thioesterase"/>
</dbReference>
<protein>
    <submittedName>
        <fullName evidence="6">4'-phosphopantetheinyl transferase superfamily protein</fullName>
    </submittedName>
</protein>
<dbReference type="SUPFAM" id="SSF56214">
    <property type="entry name" value="4'-phosphopantetheinyl transferase"/>
    <property type="match status" value="1"/>
</dbReference>
<dbReference type="InterPro" id="IPR029058">
    <property type="entry name" value="AB_hydrolase_fold"/>
</dbReference>
<dbReference type="GO" id="GO:0008897">
    <property type="term" value="F:holo-[acyl-carrier-protein] synthase activity"/>
    <property type="evidence" value="ECO:0007669"/>
    <property type="project" value="InterPro"/>
</dbReference>
<accession>A0A5S4H571</accession>
<dbReference type="SUPFAM" id="SSF53474">
    <property type="entry name" value="alpha/beta-Hydrolases"/>
    <property type="match status" value="1"/>
</dbReference>
<name>A0A5S4H571_9ACTN</name>
<dbReference type="AlphaFoldDB" id="A0A5S4H571"/>